<dbReference type="EMBL" id="JAEAOA010001293">
    <property type="protein sequence ID" value="KAK3589759.1"/>
    <property type="molecule type" value="Genomic_DNA"/>
</dbReference>
<dbReference type="Proteomes" id="UP001195483">
    <property type="component" value="Unassembled WGS sequence"/>
</dbReference>
<organism evidence="1 2">
    <name type="scientific">Potamilus streckersoni</name>
    <dbReference type="NCBI Taxonomy" id="2493646"/>
    <lineage>
        <taxon>Eukaryota</taxon>
        <taxon>Metazoa</taxon>
        <taxon>Spiralia</taxon>
        <taxon>Lophotrochozoa</taxon>
        <taxon>Mollusca</taxon>
        <taxon>Bivalvia</taxon>
        <taxon>Autobranchia</taxon>
        <taxon>Heteroconchia</taxon>
        <taxon>Palaeoheterodonta</taxon>
        <taxon>Unionida</taxon>
        <taxon>Unionoidea</taxon>
        <taxon>Unionidae</taxon>
        <taxon>Ambleminae</taxon>
        <taxon>Lampsilini</taxon>
        <taxon>Potamilus</taxon>
    </lineage>
</organism>
<dbReference type="Gene3D" id="3.40.390.10">
    <property type="entry name" value="Collagenase (Catalytic Domain)"/>
    <property type="match status" value="1"/>
</dbReference>
<reference evidence="1" key="2">
    <citation type="journal article" date="2021" name="Genome Biol. Evol.">
        <title>Developing a high-quality reference genome for a parasitic bivalve with doubly uniparental inheritance (Bivalvia: Unionida).</title>
        <authorList>
            <person name="Smith C.H."/>
        </authorList>
    </citation>
    <scope>NUCLEOTIDE SEQUENCE</scope>
    <source>
        <strain evidence="1">CHS0354</strain>
        <tissue evidence="1">Mantle</tissue>
    </source>
</reference>
<name>A0AAE0SDM5_9BIVA</name>
<accession>A0AAE0SDM5</accession>
<reference evidence="1" key="1">
    <citation type="journal article" date="2021" name="Genome Biol. Evol.">
        <title>A High-Quality Reference Genome for a Parasitic Bivalve with Doubly Uniparental Inheritance (Bivalvia: Unionida).</title>
        <authorList>
            <person name="Smith C.H."/>
        </authorList>
    </citation>
    <scope>NUCLEOTIDE SEQUENCE</scope>
    <source>
        <strain evidence="1">CHS0354</strain>
    </source>
</reference>
<proteinExistence type="predicted"/>
<dbReference type="GO" id="GO:0008237">
    <property type="term" value="F:metallopeptidase activity"/>
    <property type="evidence" value="ECO:0007669"/>
    <property type="project" value="InterPro"/>
</dbReference>
<dbReference type="SUPFAM" id="SSF55486">
    <property type="entry name" value="Metalloproteases ('zincins'), catalytic domain"/>
    <property type="match status" value="1"/>
</dbReference>
<reference evidence="1" key="3">
    <citation type="submission" date="2023-05" db="EMBL/GenBank/DDBJ databases">
        <authorList>
            <person name="Smith C.H."/>
        </authorList>
    </citation>
    <scope>NUCLEOTIDE SEQUENCE</scope>
    <source>
        <strain evidence="1">CHS0354</strain>
        <tissue evidence="1">Mantle</tissue>
    </source>
</reference>
<evidence type="ECO:0000313" key="2">
    <source>
        <dbReference type="Proteomes" id="UP001195483"/>
    </source>
</evidence>
<dbReference type="InterPro" id="IPR024079">
    <property type="entry name" value="MetalloPept_cat_dom_sf"/>
</dbReference>
<keyword evidence="2" id="KW-1185">Reference proteome</keyword>
<protein>
    <submittedName>
        <fullName evidence="1">Uncharacterized protein</fullName>
    </submittedName>
</protein>
<gene>
    <name evidence="1" type="ORF">CHS0354_021086</name>
</gene>
<evidence type="ECO:0000313" key="1">
    <source>
        <dbReference type="EMBL" id="KAK3589759.1"/>
    </source>
</evidence>
<dbReference type="AlphaFoldDB" id="A0AAE0SDM5"/>
<comment type="caution">
    <text evidence="1">The sequence shown here is derived from an EMBL/GenBank/DDBJ whole genome shotgun (WGS) entry which is preliminary data.</text>
</comment>
<sequence>MFYYSLGAFHDGVGDAKDCDSDDLFIMSDSVLRPDPDRPYSRNPWIFSNCSVESFKKTLKDKECVMSLGDVFNKTEWKTFTKIEPGERYSPDEQCRHIHGFRSSYCGISAITDRYWTYNRKSIQPITDVIGNRTSWVLTFAVAETHQ</sequence>